<evidence type="ECO:0000256" key="6">
    <source>
        <dbReference type="ARBA" id="ARBA00022705"/>
    </source>
</evidence>
<evidence type="ECO:0000256" key="18">
    <source>
        <dbReference type="RuleBase" id="RU364087"/>
    </source>
</evidence>
<evidence type="ECO:0000313" key="24">
    <source>
        <dbReference type="Proteomes" id="UP000859505"/>
    </source>
</evidence>
<dbReference type="Proteomes" id="UP001214666">
    <property type="component" value="Chromosome"/>
</dbReference>
<dbReference type="InterPro" id="IPR013520">
    <property type="entry name" value="Ribonucl_H"/>
</dbReference>
<reference evidence="23" key="3">
    <citation type="submission" date="2018-02" db="EMBL/GenBank/DDBJ databases">
        <title>Phenotypic characterization and whole genome analysis of multidrug-resistant, extended-spectrum beta-lactamase-producing bacteria isolated from dogs in Germany.</title>
        <authorList>
            <person name="Williamson C."/>
        </authorList>
    </citation>
    <scope>NUCLEOTIDE SEQUENCE [LARGE SCALE GENOMIC DNA]</scope>
    <source>
        <strain evidence="23">AFG_SD03_1510_Ahy_093</strain>
    </source>
</reference>
<comment type="function">
    <text evidence="18">DNA polymerase III is a complex, multichain enzyme responsible for most of the replicative synthesis in bacteria. The epsilon subunit contain the editing function and is a proofreading 3'-5' exonuclease.</text>
</comment>
<organism evidence="20 24">
    <name type="scientific">Aeromonas hydrophila</name>
    <dbReference type="NCBI Taxonomy" id="644"/>
    <lineage>
        <taxon>Bacteria</taxon>
        <taxon>Pseudomonadati</taxon>
        <taxon>Pseudomonadota</taxon>
        <taxon>Gammaproteobacteria</taxon>
        <taxon>Aeromonadales</taxon>
        <taxon>Aeromonadaceae</taxon>
        <taxon>Aeromonas</taxon>
    </lineage>
</organism>
<keyword evidence="11 17" id="KW-0460">Magnesium</keyword>
<reference evidence="20" key="1">
    <citation type="journal article" date="2018" name="Genome Biol.">
        <title>SKESA: strategic k-mer extension for scrupulous assemblies.</title>
        <authorList>
            <person name="Souvorov A."/>
            <person name="Agarwala R."/>
            <person name="Lipman D.J."/>
        </authorList>
    </citation>
    <scope>NUCLEOTIDE SEQUENCE</scope>
    <source>
        <strain evidence="20">OLC2673_Aeromonas</strain>
    </source>
</reference>
<dbReference type="Proteomes" id="UP000859505">
    <property type="component" value="Unassembled WGS sequence"/>
</dbReference>
<name>A0A081UT46_AERHY</name>
<dbReference type="KEGG" id="aaj:BOQ57_07605"/>
<dbReference type="FunFam" id="3.30.420.10:FF:000012">
    <property type="entry name" value="DNA polymerase III subunit epsilon"/>
    <property type="match status" value="1"/>
</dbReference>
<feature type="active site" description="Proton acceptor" evidence="15">
    <location>
        <position position="163"/>
    </location>
</feature>
<reference evidence="20" key="5">
    <citation type="submission" date="2020-01" db="EMBL/GenBank/DDBJ databases">
        <authorList>
            <consortium name="NCBI Pathogen Detection Project"/>
        </authorList>
    </citation>
    <scope>NUCLEOTIDE SEQUENCE</scope>
    <source>
        <strain evidence="20">OLC2673_Aeromonas</strain>
    </source>
</reference>
<keyword evidence="7 18" id="KW-0540">Nuclease</keyword>
<dbReference type="GeneID" id="4487045"/>
<dbReference type="GO" id="GO:0046872">
    <property type="term" value="F:metal ion binding"/>
    <property type="evidence" value="ECO:0007669"/>
    <property type="project" value="UniProtKB-KW"/>
</dbReference>
<dbReference type="PANTHER" id="PTHR30231:SF41">
    <property type="entry name" value="DNA POLYMERASE III SUBUNIT EPSILON"/>
    <property type="match status" value="1"/>
</dbReference>
<comment type="cofactor">
    <cofactor evidence="1 18">
        <name>Mn(2+)</name>
        <dbReference type="ChEBI" id="CHEBI:29035"/>
    </cofactor>
</comment>
<evidence type="ECO:0000256" key="10">
    <source>
        <dbReference type="ARBA" id="ARBA00022839"/>
    </source>
</evidence>
<keyword evidence="8 17" id="KW-0479">Metal-binding</keyword>
<evidence type="ECO:0000256" key="12">
    <source>
        <dbReference type="ARBA" id="ARBA00022932"/>
    </source>
</evidence>
<evidence type="ECO:0000313" key="21">
    <source>
        <dbReference type="EMBL" id="RCF53340.1"/>
    </source>
</evidence>
<dbReference type="NCBIfam" id="NF004316">
    <property type="entry name" value="PRK05711.1"/>
    <property type="match status" value="1"/>
</dbReference>
<feature type="binding site" evidence="17">
    <location>
        <position position="15"/>
    </location>
    <ligand>
        <name>a divalent metal cation</name>
        <dbReference type="ChEBI" id="CHEBI:60240"/>
        <label>1</label>
        <note>catalytic</note>
    </ligand>
</feature>
<keyword evidence="13 17" id="KW-0464">Manganese</keyword>
<dbReference type="InterPro" id="IPR012337">
    <property type="entry name" value="RNaseH-like_sf"/>
</dbReference>
<dbReference type="GO" id="GO:0008408">
    <property type="term" value="F:3'-5' exonuclease activity"/>
    <property type="evidence" value="ECO:0007669"/>
    <property type="project" value="TreeGrafter"/>
</dbReference>
<dbReference type="EMBL" id="CP118942">
    <property type="protein sequence ID" value="WEE27863.1"/>
    <property type="molecule type" value="Genomic_DNA"/>
</dbReference>
<comment type="subunit">
    <text evidence="18">DNA polymerase III contains a core (composed of alpha, epsilon and theta chains) that associates with a tau subunit. This core dimerizes to form the POLIII' complex. PolIII' associates with the gamma complex (composed of gamma, delta, delta', psi and chi chains) and with the beta chain to form the complete DNA polymerase III complex.</text>
</comment>
<keyword evidence="4 18" id="KW-0808">Transferase</keyword>
<evidence type="ECO:0000256" key="9">
    <source>
        <dbReference type="ARBA" id="ARBA00022801"/>
    </source>
</evidence>
<feature type="binding site" evidence="16">
    <location>
        <position position="13"/>
    </location>
    <ligand>
        <name>substrate</name>
    </ligand>
</feature>
<dbReference type="PANTHER" id="PTHR30231">
    <property type="entry name" value="DNA POLYMERASE III SUBUNIT EPSILON"/>
    <property type="match status" value="1"/>
</dbReference>
<dbReference type="GO" id="GO:0003677">
    <property type="term" value="F:DNA binding"/>
    <property type="evidence" value="ECO:0007669"/>
    <property type="project" value="InterPro"/>
</dbReference>
<dbReference type="GO" id="GO:0005829">
    <property type="term" value="C:cytosol"/>
    <property type="evidence" value="ECO:0007669"/>
    <property type="project" value="TreeGrafter"/>
</dbReference>
<reference evidence="21 23" key="2">
    <citation type="journal article" date="2018" name="PLoS ONE">
        <title>Phenotypic characterization and whole genome analysis of extended-spectrum beta-lactamase-producing bacteria isolated from dogs in Germany.</title>
        <authorList>
            <person name="Boehmer T."/>
            <person name="Vogler A.J."/>
            <person name="Thomas A."/>
            <person name="Sauer S."/>
            <person name="Hergenroether M."/>
            <person name="Straubinger R.K."/>
            <person name="Birdsell D."/>
            <person name="Keim P."/>
            <person name="Sahl J.W."/>
            <person name="Williamson C.H."/>
            <person name="Riehm J.M."/>
        </authorList>
    </citation>
    <scope>NUCLEOTIDE SEQUENCE [LARGE SCALE GENOMIC DNA]</scope>
    <source>
        <strain evidence="21 23">AFG_SD03_1510_Ahy_093</strain>
    </source>
</reference>
<evidence type="ECO:0000256" key="14">
    <source>
        <dbReference type="ARBA" id="ARBA00049244"/>
    </source>
</evidence>
<dbReference type="GO" id="GO:0045004">
    <property type="term" value="P:DNA replication proofreading"/>
    <property type="evidence" value="ECO:0007669"/>
    <property type="project" value="TreeGrafter"/>
</dbReference>
<dbReference type="EMBL" id="DACTUL010000010">
    <property type="protein sequence ID" value="HAT6343955.1"/>
    <property type="molecule type" value="Genomic_DNA"/>
</dbReference>
<evidence type="ECO:0000256" key="13">
    <source>
        <dbReference type="ARBA" id="ARBA00023211"/>
    </source>
</evidence>
<dbReference type="SMART" id="SM00479">
    <property type="entry name" value="EXOIII"/>
    <property type="match status" value="1"/>
</dbReference>
<dbReference type="NCBIfam" id="TIGR01406">
    <property type="entry name" value="dnaQ_proteo"/>
    <property type="match status" value="1"/>
</dbReference>
<evidence type="ECO:0000256" key="17">
    <source>
        <dbReference type="PIRSR" id="PIRSR606309-3"/>
    </source>
</evidence>
<keyword evidence="5 18" id="KW-0548">Nucleotidyltransferase</keyword>
<accession>A0A081UT46</accession>
<dbReference type="EC" id="2.7.7.7" evidence="2 18"/>
<evidence type="ECO:0000313" key="23">
    <source>
        <dbReference type="Proteomes" id="UP000253075"/>
    </source>
</evidence>
<protein>
    <recommendedName>
        <fullName evidence="3 18">DNA polymerase III subunit epsilon</fullName>
        <ecNumber evidence="2 18">2.7.7.7</ecNumber>
    </recommendedName>
</protein>
<gene>
    <name evidence="18 20" type="primary">dnaQ</name>
    <name evidence="21" type="ORF">C6C11_01040</name>
    <name evidence="20" type="ORF">JAJ28_001671</name>
    <name evidence="22" type="ORF">PY771_05975</name>
</gene>
<dbReference type="AlphaFoldDB" id="A0A081UT46"/>
<evidence type="ECO:0000256" key="16">
    <source>
        <dbReference type="PIRSR" id="PIRSR606309-2"/>
    </source>
</evidence>
<dbReference type="KEGG" id="ahi:VU14_14710"/>
<comment type="catalytic activity">
    <reaction evidence="14 18">
        <text>DNA(n) + a 2'-deoxyribonucleoside 5'-triphosphate = DNA(n+1) + diphosphate</text>
        <dbReference type="Rhea" id="RHEA:22508"/>
        <dbReference type="Rhea" id="RHEA-COMP:17339"/>
        <dbReference type="Rhea" id="RHEA-COMP:17340"/>
        <dbReference type="ChEBI" id="CHEBI:33019"/>
        <dbReference type="ChEBI" id="CHEBI:61560"/>
        <dbReference type="ChEBI" id="CHEBI:173112"/>
        <dbReference type="EC" id="2.7.7.7"/>
    </reaction>
</comment>
<dbReference type="InterPro" id="IPR036397">
    <property type="entry name" value="RNaseH_sf"/>
</dbReference>
<evidence type="ECO:0000256" key="3">
    <source>
        <dbReference type="ARBA" id="ARBA00020352"/>
    </source>
</evidence>
<dbReference type="Proteomes" id="UP000253075">
    <property type="component" value="Unassembled WGS sequence"/>
</dbReference>
<proteinExistence type="predicted"/>
<dbReference type="RefSeq" id="WP_011705465.1">
    <property type="nucleotide sequence ID" value="NZ_AP019193.1"/>
</dbReference>
<evidence type="ECO:0000256" key="4">
    <source>
        <dbReference type="ARBA" id="ARBA00022679"/>
    </source>
</evidence>
<reference evidence="22" key="6">
    <citation type="submission" date="2023-02" db="EMBL/GenBank/DDBJ databases">
        <title>The sequence of Aeromonas hydrophila K533.</title>
        <authorList>
            <person name="Luo X."/>
        </authorList>
    </citation>
    <scope>NUCLEOTIDE SEQUENCE</scope>
    <source>
        <strain evidence="22">K533</strain>
    </source>
</reference>
<evidence type="ECO:0000256" key="15">
    <source>
        <dbReference type="PIRSR" id="PIRSR606309-1"/>
    </source>
</evidence>
<feature type="binding site" evidence="16">
    <location>
        <position position="15"/>
    </location>
    <ligand>
        <name>substrate</name>
    </ligand>
</feature>
<dbReference type="OMA" id="FHVYLNP"/>
<dbReference type="CDD" id="cd06131">
    <property type="entry name" value="DNA_pol_III_epsilon_Ecoli_like"/>
    <property type="match status" value="1"/>
</dbReference>
<keyword evidence="10 18" id="KW-0269">Exonuclease</keyword>
<keyword evidence="6 18" id="KW-0235">DNA replication</keyword>
<evidence type="ECO:0000256" key="8">
    <source>
        <dbReference type="ARBA" id="ARBA00022723"/>
    </source>
</evidence>
<evidence type="ECO:0000256" key="11">
    <source>
        <dbReference type="ARBA" id="ARBA00022842"/>
    </source>
</evidence>
<dbReference type="InterPro" id="IPR006309">
    <property type="entry name" value="DnaQ_proteo"/>
</dbReference>
<dbReference type="EMBL" id="PUTQ01000001">
    <property type="protein sequence ID" value="RCF53340.1"/>
    <property type="molecule type" value="Genomic_DNA"/>
</dbReference>
<dbReference type="Gene3D" id="3.30.420.10">
    <property type="entry name" value="Ribonuclease H-like superfamily/Ribonuclease H"/>
    <property type="match status" value="1"/>
</dbReference>
<feature type="binding site" evidence="16">
    <location>
        <position position="168"/>
    </location>
    <ligand>
        <name>substrate</name>
    </ligand>
</feature>
<dbReference type="NCBIfam" id="TIGR00573">
    <property type="entry name" value="dnaq"/>
    <property type="match status" value="1"/>
</dbReference>
<feature type="domain" description="Exonuclease" evidence="19">
    <location>
        <begin position="8"/>
        <end position="185"/>
    </location>
</feature>
<dbReference type="SUPFAM" id="SSF53098">
    <property type="entry name" value="Ribonuclease H-like"/>
    <property type="match status" value="1"/>
</dbReference>
<evidence type="ECO:0000256" key="7">
    <source>
        <dbReference type="ARBA" id="ARBA00022722"/>
    </source>
</evidence>
<dbReference type="InterPro" id="IPR006054">
    <property type="entry name" value="DnaQ"/>
</dbReference>
<dbReference type="Pfam" id="PF00929">
    <property type="entry name" value="RNase_T"/>
    <property type="match status" value="1"/>
</dbReference>
<feature type="binding site" evidence="17">
    <location>
        <position position="13"/>
    </location>
    <ligand>
        <name>a divalent metal cation</name>
        <dbReference type="ChEBI" id="CHEBI:60240"/>
        <label>1</label>
        <note>catalytic</note>
    </ligand>
</feature>
<evidence type="ECO:0000313" key="20">
    <source>
        <dbReference type="EMBL" id="HAT6343955.1"/>
    </source>
</evidence>
<sequence>MNTPQLNRQIILDTETTGMNTAGGPVYLGHRIIEIGCVEVINRKLTGNHFHVYIKPDRLVDPEAIQVHGITDEFLRDKPSFSQIADEFIEFIRGAELIAHNAPFDVSFMDYEFGKLGLNFKTADICGITDTLAMARDLFPGKRNNLDVLCDRYGIDNSHRTLHGALLDAEILADVYLLMTGGQTKLNLATESSENESNQDTSIRRLESNRPPLKVIRASAEIEAVHEARLDLVQKKGGACLWRQ</sequence>
<evidence type="ECO:0000256" key="1">
    <source>
        <dbReference type="ARBA" id="ARBA00001936"/>
    </source>
</evidence>
<comment type="cofactor">
    <cofactor evidence="17">
        <name>Mg(2+)</name>
        <dbReference type="ChEBI" id="CHEBI:18420"/>
    </cofactor>
    <cofactor evidence="17">
        <name>Mn(2+)</name>
        <dbReference type="ChEBI" id="CHEBI:29035"/>
    </cofactor>
    <text evidence="17">Binds 2 divalent metal cations. Magnesium or manganese.</text>
</comment>
<feature type="binding site" evidence="16">
    <location>
        <position position="68"/>
    </location>
    <ligand>
        <name>substrate</name>
    </ligand>
</feature>
<evidence type="ECO:0000256" key="5">
    <source>
        <dbReference type="ARBA" id="ARBA00022695"/>
    </source>
</evidence>
<feature type="binding site" evidence="16">
    <location>
        <position position="63"/>
    </location>
    <ligand>
        <name>substrate</name>
    </ligand>
</feature>
<keyword evidence="12 18" id="KW-0239">DNA-directed DNA polymerase</keyword>
<keyword evidence="9 18" id="KW-0378">Hydrolase</keyword>
<reference evidence="21" key="4">
    <citation type="submission" date="2018-02" db="EMBL/GenBank/DDBJ databases">
        <authorList>
            <person name="Williamson C."/>
        </authorList>
    </citation>
    <scope>NUCLEOTIDE SEQUENCE</scope>
    <source>
        <strain evidence="21">AFG_SD03_1510_Ahy_093</strain>
    </source>
</reference>
<feature type="binding site" evidence="17">
    <location>
        <position position="168"/>
    </location>
    <ligand>
        <name>a divalent metal cation</name>
        <dbReference type="ChEBI" id="CHEBI:60240"/>
        <label>1</label>
        <note>catalytic</note>
    </ligand>
</feature>
<evidence type="ECO:0000259" key="19">
    <source>
        <dbReference type="SMART" id="SM00479"/>
    </source>
</evidence>
<evidence type="ECO:0000313" key="22">
    <source>
        <dbReference type="EMBL" id="WEE27863.1"/>
    </source>
</evidence>
<dbReference type="GO" id="GO:0003887">
    <property type="term" value="F:DNA-directed DNA polymerase activity"/>
    <property type="evidence" value="ECO:0007669"/>
    <property type="project" value="UniProtKB-KW"/>
</dbReference>
<evidence type="ECO:0000256" key="2">
    <source>
        <dbReference type="ARBA" id="ARBA00012417"/>
    </source>
</evidence>
<dbReference type="eggNOG" id="COG0847">
    <property type="taxonomic scope" value="Bacteria"/>
</dbReference>